<dbReference type="SMART" id="SM00822">
    <property type="entry name" value="PKS_KR"/>
    <property type="match status" value="1"/>
</dbReference>
<dbReference type="Pfam" id="PF00550">
    <property type="entry name" value="PP-binding"/>
    <property type="match status" value="1"/>
</dbReference>
<dbReference type="InterPro" id="IPR014030">
    <property type="entry name" value="Ketoacyl_synth_N"/>
</dbReference>
<dbReference type="InterPro" id="IPR036736">
    <property type="entry name" value="ACP-like_sf"/>
</dbReference>
<dbReference type="InterPro" id="IPR009081">
    <property type="entry name" value="PP-bd_ACP"/>
</dbReference>
<dbReference type="InterPro" id="IPR006162">
    <property type="entry name" value="Ppantetheine_attach_site"/>
</dbReference>
<evidence type="ECO:0000259" key="11">
    <source>
        <dbReference type="PROSITE" id="PS52004"/>
    </source>
</evidence>
<dbReference type="InterPro" id="IPR049552">
    <property type="entry name" value="PKS_DH_N"/>
</dbReference>
<dbReference type="Gene3D" id="1.10.1200.10">
    <property type="entry name" value="ACP-like"/>
    <property type="match status" value="1"/>
</dbReference>
<dbReference type="SUPFAM" id="SSF53474">
    <property type="entry name" value="alpha/beta-Hydrolases"/>
    <property type="match status" value="1"/>
</dbReference>
<dbReference type="CDD" id="cd08956">
    <property type="entry name" value="KR_3_FAS_SDR_x"/>
    <property type="match status" value="1"/>
</dbReference>
<comment type="pathway">
    <text evidence="1">Antibiotic biosynthesis.</text>
</comment>
<feature type="region of interest" description="Disordered" evidence="9">
    <location>
        <begin position="1802"/>
        <end position="1825"/>
    </location>
</feature>
<evidence type="ECO:0000259" key="12">
    <source>
        <dbReference type="PROSITE" id="PS52019"/>
    </source>
</evidence>
<dbReference type="Pfam" id="PF00975">
    <property type="entry name" value="Thioesterase"/>
    <property type="match status" value="1"/>
</dbReference>
<dbReference type="Gene3D" id="3.40.47.10">
    <property type="match status" value="1"/>
</dbReference>
<dbReference type="Pfam" id="PF00698">
    <property type="entry name" value="Acyl_transf_1"/>
    <property type="match status" value="1"/>
</dbReference>
<evidence type="ECO:0000256" key="1">
    <source>
        <dbReference type="ARBA" id="ARBA00004792"/>
    </source>
</evidence>
<feature type="domain" description="Ketosynthase family 3 (KS3)" evidence="11">
    <location>
        <begin position="38"/>
        <end position="463"/>
    </location>
</feature>
<dbReference type="Gene3D" id="3.40.366.10">
    <property type="entry name" value="Malonyl-Coenzyme A Acyl Carrier Protein, domain 2"/>
    <property type="match status" value="1"/>
</dbReference>
<dbReference type="SMART" id="SM00827">
    <property type="entry name" value="PKS_AT"/>
    <property type="match status" value="1"/>
</dbReference>
<dbReference type="Pfam" id="PF22621">
    <property type="entry name" value="CurL-like_PKS_C"/>
    <property type="match status" value="1"/>
</dbReference>
<sequence length="2117" mass="221061">MTTAPPADATRLREYLRRAVAENRQITRRLQDLESARREPVAVVGMACRLPGGVQSPEALWQLVLDGRDAVTEFPDDRGWDLDALYHPDPEHTGTSYTRHGGFVDAAAFDPEFFGISPREALAADPQHRLLLETAWEAIERAGIDPTGLRGSRTAVFAGIAGSDYTPRLEDAPADLEGYLGIGGLDSVASGRIAYTFGLEGPAITVDTACSSSLVAVHLAAQSLRSGESDLALAGGASIMATAQGFVEFSRQRGLAPDGRCKAFGAGADGTGWAEGVGVLLLERLSDARRNGHPVLAVVRGSAVNQDGASNGLTAPSGPAQQRVLRQALASARLAAGDVQAVEAHGTGTRLGDPIEAEAITAVYGEGRSRETPLWLGSLKSNIGHTQAAAGVAGVIKSVLALRAGVLPRTLHADEPTPIVDWSAGTVKLLTEQRTWPQTEGPRRIGVSAFGASGTNAHVIVEQADEEPSSADEAPRAVTGPLPFVLSARSGPALRDQARRLAALLEAPQAPELADVAHTLITRRTRLGDRAVVVAADRTELVARLGALASGQTPLPEAATGGRLAYVFSGQGSQRAGMGAELAAAHPVFAKAFEEVLAELDPLLDGSLREALATGAGLDDTGMTQPALFAVEVALFRLLESFGLRVDAVAGHSVGELAAAHVAGVLALADAARLVAARAGLMQRLPAGGAMAAVEATEAEVRELLARAGERAGIAAVNGPTAVVVSGEEDEVARITAALAERGRRTRRLTVSHAFHSARMDPMLDELATVAAGLRFGAPTIPLVSTLTGRPATAEELADPRYWARQVREPVRFADAVLALADGVATTVVELGPDASLTPHVAAVLPEAGVTSVLRRDRPEPSTFLGALGELYAGGHHVDWTPLFGDAPRRPVALPTYPFQRRRFWLEPRRAGAAPGAGGVDHPLLGTLSYLPDADTLTLSGTLSRRSHGWLADHAVQGVAIVPGTALIDLAIRVGEELGSPRLRELVVEAPLPLPEVGAVLLQVTVGPAEEDGGRVVALHSRPAAADAAGTADEWTRHASGVLEAAAETGPADLGAWPPDGAESVAVAEVYSELAAAGLAYGPAFRGLQAAWRADDGIYYAEVELPQAQRAAAARFGVHPALLDAAVHVTAHADLRDTPSGSSRLPFAYEGVTLYAVGAERLRVRLRRTGAESIAVDGFDEHGAPVVSVTALRARLLTAAQLAATADDLFTVEWRPLVAAPTVIPLPPDTPVLYAGRAAEAGIAWADPAQAAAAPRDPGPADTAREGESQAEPGSAPPARTGSAWPVPVLSGTAEGSTAEAPEGTPQAGATPQALRDALARTLDQLREHLTEGAQHPFVFVTRSAVPALPGERPDPVAAAVLGLLRSAASEHPDRLVLVDTTDGPESVDEAAIRAAAAAALAAGETQLALRPHGVALVPRLVRAAPQPGVAPRWSAEGTVLVTGGTGVLGGLLARRLAAEHGVRHLLLVSRGGADAPGAQQLAEDLDSLGAQTRIEAVDVADRAALAALLASVPAEHPLSAVVHTAGVVDDGLALDLTPERLDAVLRAKADAAWHLHELTADQDLDAFVLYSSVAALLGGPGQGSYSAANAFLDGLAARRRADGLPGQALAWGQWATPSGVTAHLAAADLRRAERAGLRPLADADGVRLFDRATGVPAAQVAPVPLDLTVLRSTGTQPPLLRSLVRPPRAARRRAGGEVTDTGAAARLLTLPPEQRESALLDLIRAEVAKVLAADPASVGPERPFNDLGLDSLSAVELRNALGRATGLRLPPTLTFEHPTAAQLTTHLLTLLPENAQALQTARTAGTDQTPASKVPTGPDDDPANPLSTLYRRLAAHGRFADASALIGVASALRGRFGAEERDRHRKEPIRLASGPAETALLCFPALSAISGPHEYARFGHAFQGERDVFVLPSTGWSPKDPIPADLDTFIRLHGETVLELVGEERPFAIAGRSMGGCVAHAVTAWLEEHGRAPRALALIDSYPIDSAVREGMREWWLTSMLTGMLDRIEAYDMVWSDTSLTAMGGYNNVFANWQPEPVTTPIFSVRADTPLRGTVVDPTGRHDWRAYWPVAPQETVDVPGDHFTLLEQHTPTTAAAVRRRLAALETPQPNPAGAPQ</sequence>
<evidence type="ECO:0000313" key="14">
    <source>
        <dbReference type="Proteomes" id="UP000183015"/>
    </source>
</evidence>
<reference evidence="14" key="1">
    <citation type="submission" date="2016-10" db="EMBL/GenBank/DDBJ databases">
        <authorList>
            <person name="Varghese N."/>
        </authorList>
    </citation>
    <scope>NUCLEOTIDE SEQUENCE [LARGE SCALE GENOMIC DNA]</scope>
    <source>
        <strain evidence="14">DSM 45096 / BCRC 16803 / CGMCC 4.1857 / CIP 109030 / JCM 12277 / KCTC 19219 / NBRC 100920 / 33214</strain>
    </source>
</reference>
<evidence type="ECO:0000256" key="9">
    <source>
        <dbReference type="SAM" id="MobiDB-lite"/>
    </source>
</evidence>
<evidence type="ECO:0000256" key="2">
    <source>
        <dbReference type="ARBA" id="ARBA00022450"/>
    </source>
</evidence>
<dbReference type="Pfam" id="PF00109">
    <property type="entry name" value="ketoacyl-synt"/>
    <property type="match status" value="1"/>
</dbReference>
<evidence type="ECO:0000259" key="10">
    <source>
        <dbReference type="PROSITE" id="PS50075"/>
    </source>
</evidence>
<evidence type="ECO:0000256" key="6">
    <source>
        <dbReference type="ARBA" id="ARBA00023268"/>
    </source>
</evidence>
<dbReference type="GO" id="GO:0033068">
    <property type="term" value="P:macrolide biosynthetic process"/>
    <property type="evidence" value="ECO:0007669"/>
    <property type="project" value="UniProtKB-ARBA"/>
</dbReference>
<proteinExistence type="predicted"/>
<dbReference type="InterPro" id="IPR020807">
    <property type="entry name" value="PKS_DH"/>
</dbReference>
<dbReference type="Pfam" id="PF21089">
    <property type="entry name" value="PKS_DH_N"/>
    <property type="match status" value="1"/>
</dbReference>
<dbReference type="PANTHER" id="PTHR43775:SF51">
    <property type="entry name" value="INACTIVE PHENOLPHTHIOCEROL SYNTHESIS POLYKETIDE SYNTHASE TYPE I PKS1-RELATED"/>
    <property type="match status" value="1"/>
</dbReference>
<organism evidence="13 14">
    <name type="scientific">Streptacidiphilus jiangxiensis</name>
    <dbReference type="NCBI Taxonomy" id="235985"/>
    <lineage>
        <taxon>Bacteria</taxon>
        <taxon>Bacillati</taxon>
        <taxon>Actinomycetota</taxon>
        <taxon>Actinomycetes</taxon>
        <taxon>Kitasatosporales</taxon>
        <taxon>Streptomycetaceae</taxon>
        <taxon>Streptacidiphilus</taxon>
    </lineage>
</organism>
<dbReference type="PANTHER" id="PTHR43775">
    <property type="entry name" value="FATTY ACID SYNTHASE"/>
    <property type="match status" value="1"/>
</dbReference>
<dbReference type="SUPFAM" id="SSF53901">
    <property type="entry name" value="Thiolase-like"/>
    <property type="match status" value="1"/>
</dbReference>
<feature type="active site" description="Proton donor; for dehydratase activity" evidence="8">
    <location>
        <position position="1124"/>
    </location>
</feature>
<keyword evidence="2" id="KW-0596">Phosphopantetheine</keyword>
<dbReference type="PROSITE" id="PS00012">
    <property type="entry name" value="PHOSPHOPANTETHEINE"/>
    <property type="match status" value="1"/>
</dbReference>
<evidence type="ECO:0000256" key="7">
    <source>
        <dbReference type="ARBA" id="ARBA00023315"/>
    </source>
</evidence>
<dbReference type="InterPro" id="IPR020806">
    <property type="entry name" value="PKS_PP-bd"/>
</dbReference>
<dbReference type="InterPro" id="IPR049900">
    <property type="entry name" value="PKS_mFAS_DH"/>
</dbReference>
<feature type="region of interest" description="C-terminal hotdog fold" evidence="8">
    <location>
        <begin position="1062"/>
        <end position="1203"/>
    </location>
</feature>
<dbReference type="InterPro" id="IPR057326">
    <property type="entry name" value="KR_dom"/>
</dbReference>
<dbReference type="SMART" id="SM01294">
    <property type="entry name" value="PKS_PP_betabranch"/>
    <property type="match status" value="1"/>
</dbReference>
<dbReference type="GO" id="GO:0006633">
    <property type="term" value="P:fatty acid biosynthetic process"/>
    <property type="evidence" value="ECO:0007669"/>
    <property type="project" value="InterPro"/>
</dbReference>
<evidence type="ECO:0000256" key="4">
    <source>
        <dbReference type="ARBA" id="ARBA00022679"/>
    </source>
</evidence>
<dbReference type="SUPFAM" id="SSF55048">
    <property type="entry name" value="Probable ACP-binding domain of malonyl-CoA ACP transacylase"/>
    <property type="match status" value="1"/>
</dbReference>
<feature type="region of interest" description="Disordered" evidence="9">
    <location>
        <begin position="1249"/>
        <end position="1313"/>
    </location>
</feature>
<feature type="active site" description="Proton acceptor; for dehydratase activity" evidence="8">
    <location>
        <position position="954"/>
    </location>
</feature>
<dbReference type="SUPFAM" id="SSF47336">
    <property type="entry name" value="ACP-like"/>
    <property type="match status" value="1"/>
</dbReference>
<dbReference type="SMART" id="SM00825">
    <property type="entry name" value="PKS_KS"/>
    <property type="match status" value="1"/>
</dbReference>
<dbReference type="FunFam" id="3.40.366.10:FF:000002">
    <property type="entry name" value="Probable polyketide synthase 2"/>
    <property type="match status" value="1"/>
</dbReference>
<dbReference type="Proteomes" id="UP000183015">
    <property type="component" value="Unassembled WGS sequence"/>
</dbReference>
<dbReference type="SUPFAM" id="SSF52151">
    <property type="entry name" value="FabD/lysophospholipase-like"/>
    <property type="match status" value="1"/>
</dbReference>
<dbReference type="InterPro" id="IPR001227">
    <property type="entry name" value="Ac_transferase_dom_sf"/>
</dbReference>
<dbReference type="Pfam" id="PF02801">
    <property type="entry name" value="Ketoacyl-synt_C"/>
    <property type="match status" value="1"/>
</dbReference>
<dbReference type="InterPro" id="IPR013968">
    <property type="entry name" value="PKS_KR"/>
</dbReference>
<dbReference type="InterPro" id="IPR042104">
    <property type="entry name" value="PKS_dehydratase_sf"/>
</dbReference>
<dbReference type="eggNOG" id="COG3321">
    <property type="taxonomic scope" value="Bacteria"/>
</dbReference>
<dbReference type="SMART" id="SM00824">
    <property type="entry name" value="PKS_TE"/>
    <property type="match status" value="1"/>
</dbReference>
<dbReference type="STRING" id="235985.SAMN05414137_113205"/>
<dbReference type="PROSITE" id="PS52019">
    <property type="entry name" value="PKS_MFAS_DH"/>
    <property type="match status" value="1"/>
</dbReference>
<keyword evidence="4 13" id="KW-0808">Transferase</keyword>
<evidence type="ECO:0000256" key="8">
    <source>
        <dbReference type="PROSITE-ProRule" id="PRU01363"/>
    </source>
</evidence>
<keyword evidence="6" id="KW-0511">Multifunctional enzyme</keyword>
<dbReference type="Gene3D" id="3.30.70.3290">
    <property type="match status" value="1"/>
</dbReference>
<dbReference type="InterPro" id="IPR014043">
    <property type="entry name" value="Acyl_transferase_dom"/>
</dbReference>
<dbReference type="InterPro" id="IPR020802">
    <property type="entry name" value="TesA-like"/>
</dbReference>
<dbReference type="SMART" id="SM00823">
    <property type="entry name" value="PKS_PP"/>
    <property type="match status" value="1"/>
</dbReference>
<dbReference type="OrthoDB" id="9778690at2"/>
<dbReference type="InterPro" id="IPR016036">
    <property type="entry name" value="Malonyl_transacylase_ACP-bd"/>
</dbReference>
<dbReference type="PROSITE" id="PS52004">
    <property type="entry name" value="KS3_2"/>
    <property type="match status" value="1"/>
</dbReference>
<dbReference type="SMART" id="SM00826">
    <property type="entry name" value="PKS_DH"/>
    <property type="match status" value="1"/>
</dbReference>
<evidence type="ECO:0000256" key="3">
    <source>
        <dbReference type="ARBA" id="ARBA00022553"/>
    </source>
</evidence>
<evidence type="ECO:0000313" key="13">
    <source>
        <dbReference type="EMBL" id="SEL82563.1"/>
    </source>
</evidence>
<feature type="domain" description="PKS/mFAS DH" evidence="12">
    <location>
        <begin position="922"/>
        <end position="1203"/>
    </location>
</feature>
<feature type="domain" description="Carrier" evidence="10">
    <location>
        <begin position="1715"/>
        <end position="1792"/>
    </location>
</feature>
<dbReference type="InterPro" id="IPR049551">
    <property type="entry name" value="PKS_DH_C"/>
</dbReference>
<protein>
    <submittedName>
        <fullName evidence="13">Acyl transferase domain-containing protein</fullName>
    </submittedName>
</protein>
<dbReference type="GO" id="GO:0031177">
    <property type="term" value="F:phosphopantetheine binding"/>
    <property type="evidence" value="ECO:0007669"/>
    <property type="project" value="InterPro"/>
</dbReference>
<dbReference type="Gene3D" id="3.40.50.1820">
    <property type="entry name" value="alpha/beta hydrolase"/>
    <property type="match status" value="1"/>
</dbReference>
<dbReference type="GO" id="GO:0004312">
    <property type="term" value="F:fatty acid synthase activity"/>
    <property type="evidence" value="ECO:0007669"/>
    <property type="project" value="TreeGrafter"/>
</dbReference>
<dbReference type="Pfam" id="PF14765">
    <property type="entry name" value="PS-DH"/>
    <property type="match status" value="1"/>
</dbReference>
<dbReference type="Gene3D" id="3.40.50.720">
    <property type="entry name" value="NAD(P)-binding Rossmann-like Domain"/>
    <property type="match status" value="1"/>
</dbReference>
<feature type="compositionally biased region" description="Low complexity" evidence="9">
    <location>
        <begin position="1249"/>
        <end position="1262"/>
    </location>
</feature>
<name>A0A1H7TCU7_STRJI</name>
<dbReference type="Gene3D" id="3.10.129.110">
    <property type="entry name" value="Polyketide synthase dehydratase"/>
    <property type="match status" value="1"/>
</dbReference>
<dbReference type="InterPro" id="IPR020841">
    <property type="entry name" value="PKS_Beta-ketoAc_synthase_dom"/>
</dbReference>
<dbReference type="InterPro" id="IPR050091">
    <property type="entry name" value="PKS_NRPS_Biosynth_Enz"/>
</dbReference>
<dbReference type="EMBL" id="FOAZ01000013">
    <property type="protein sequence ID" value="SEL82563.1"/>
    <property type="molecule type" value="Genomic_DNA"/>
</dbReference>
<dbReference type="InterPro" id="IPR029058">
    <property type="entry name" value="AB_hydrolase_fold"/>
</dbReference>
<keyword evidence="3" id="KW-0597">Phosphoprotein</keyword>
<keyword evidence="7" id="KW-0012">Acyltransferase</keyword>
<keyword evidence="14" id="KW-1185">Reference proteome</keyword>
<dbReference type="GO" id="GO:0004315">
    <property type="term" value="F:3-oxoacyl-[acyl-carrier-protein] synthase activity"/>
    <property type="evidence" value="ECO:0007669"/>
    <property type="project" value="InterPro"/>
</dbReference>
<feature type="region of interest" description="N-terminal hotdog fold" evidence="8">
    <location>
        <begin position="922"/>
        <end position="1050"/>
    </location>
</feature>
<accession>A0A1H7TCU7</accession>
<dbReference type="InterPro" id="IPR036291">
    <property type="entry name" value="NAD(P)-bd_dom_sf"/>
</dbReference>
<dbReference type="InterPro" id="IPR001031">
    <property type="entry name" value="Thioesterase"/>
</dbReference>
<dbReference type="InterPro" id="IPR016035">
    <property type="entry name" value="Acyl_Trfase/lysoPLipase"/>
</dbReference>
<dbReference type="CDD" id="cd00833">
    <property type="entry name" value="PKS"/>
    <property type="match status" value="1"/>
</dbReference>
<dbReference type="InterPro" id="IPR018201">
    <property type="entry name" value="Ketoacyl_synth_AS"/>
</dbReference>
<dbReference type="InterPro" id="IPR016039">
    <property type="entry name" value="Thiolase-like"/>
</dbReference>
<dbReference type="PROSITE" id="PS00606">
    <property type="entry name" value="KS3_1"/>
    <property type="match status" value="1"/>
</dbReference>
<dbReference type="SUPFAM" id="SSF51735">
    <property type="entry name" value="NAD(P)-binding Rossmann-fold domains"/>
    <property type="match status" value="2"/>
</dbReference>
<dbReference type="PROSITE" id="PS50075">
    <property type="entry name" value="CARRIER"/>
    <property type="match status" value="1"/>
</dbReference>
<feature type="compositionally biased region" description="Polar residues" evidence="9">
    <location>
        <begin position="1802"/>
        <end position="1812"/>
    </location>
</feature>
<dbReference type="FunFam" id="3.40.47.10:FF:000019">
    <property type="entry name" value="Polyketide synthase type I"/>
    <property type="match status" value="1"/>
</dbReference>
<dbReference type="InterPro" id="IPR014031">
    <property type="entry name" value="Ketoacyl_synth_C"/>
</dbReference>
<gene>
    <name evidence="13" type="ORF">SAMN05414137_113205</name>
</gene>
<keyword evidence="5" id="KW-0045">Antibiotic biosynthesis</keyword>
<evidence type="ECO:0000256" key="5">
    <source>
        <dbReference type="ARBA" id="ARBA00023194"/>
    </source>
</evidence>
<dbReference type="Pfam" id="PF08659">
    <property type="entry name" value="KR"/>
    <property type="match status" value="1"/>
</dbReference>